<dbReference type="EMBL" id="JABSND010000102">
    <property type="protein sequence ID" value="KAI6297896.1"/>
    <property type="molecule type" value="Genomic_DNA"/>
</dbReference>
<evidence type="ECO:0000259" key="2">
    <source>
        <dbReference type="Pfam" id="PF25043"/>
    </source>
</evidence>
<dbReference type="InterPro" id="IPR056690">
    <property type="entry name" value="DUF7788"/>
</dbReference>
<dbReference type="InterPro" id="IPR011205">
    <property type="entry name" value="UCP015417_vWA"/>
</dbReference>
<dbReference type="PANTHER" id="PTHR31373:SF27">
    <property type="entry name" value="TROVE DOMAIN-CONTAINING PROTEIN"/>
    <property type="match status" value="1"/>
</dbReference>
<feature type="domain" description="DUF7788" evidence="2">
    <location>
        <begin position="605"/>
        <end position="858"/>
    </location>
</feature>
<dbReference type="Pfam" id="PF25043">
    <property type="entry name" value="DUF7788"/>
    <property type="match status" value="1"/>
</dbReference>
<dbReference type="Pfam" id="PF11443">
    <property type="entry name" value="DUF2828"/>
    <property type="match status" value="1"/>
</dbReference>
<reference evidence="3" key="1">
    <citation type="submission" date="2021-01" db="EMBL/GenBank/DDBJ databases">
        <title>Deciphering the adaptive evolutionary patterns associated with biogeogrpahic diversity in the finger millet blast pathogen Magnaporthe oryzae in Eastern Africa.</title>
        <authorList>
            <person name="Onyema G."/>
            <person name="Shittu T.A."/>
            <person name="Dodsworth S."/>
            <person name="Devilliers S."/>
            <person name="Muthumeenakshi S."/>
            <person name="Sreenivasaprasad S."/>
        </authorList>
    </citation>
    <scope>NUCLEOTIDE SEQUENCE</scope>
    <source>
        <strain evidence="3">D15/s37</strain>
    </source>
</reference>
<evidence type="ECO:0000259" key="1">
    <source>
        <dbReference type="Pfam" id="PF11443"/>
    </source>
</evidence>
<keyword evidence="4" id="KW-1185">Reference proteome</keyword>
<dbReference type="InterPro" id="IPR058580">
    <property type="entry name" value="DUF2828"/>
</dbReference>
<feature type="domain" description="DUF2828" evidence="1">
    <location>
        <begin position="190"/>
        <end position="603"/>
    </location>
</feature>
<gene>
    <name evidence="3" type="ORF">MCOR33_005898</name>
</gene>
<organism evidence="3 4">
    <name type="scientific">Pyricularia grisea</name>
    <name type="common">Crabgrass-specific blast fungus</name>
    <name type="synonym">Magnaporthe grisea</name>
    <dbReference type="NCBI Taxonomy" id="148305"/>
    <lineage>
        <taxon>Eukaryota</taxon>
        <taxon>Fungi</taxon>
        <taxon>Dikarya</taxon>
        <taxon>Ascomycota</taxon>
        <taxon>Pezizomycotina</taxon>
        <taxon>Sordariomycetes</taxon>
        <taxon>Sordariomycetidae</taxon>
        <taxon>Magnaporthales</taxon>
        <taxon>Pyriculariaceae</taxon>
        <taxon>Pyricularia</taxon>
    </lineage>
</organism>
<dbReference type="PANTHER" id="PTHR31373">
    <property type="entry name" value="OS06G0652100 PROTEIN"/>
    <property type="match status" value="1"/>
</dbReference>
<evidence type="ECO:0000313" key="3">
    <source>
        <dbReference type="EMBL" id="KAI6297896.1"/>
    </source>
</evidence>
<evidence type="ECO:0008006" key="5">
    <source>
        <dbReference type="Google" id="ProtNLM"/>
    </source>
</evidence>
<sequence>MSRMRIRLASLFIDLQLGRSPRWHQPAYFNPNYPLVPFVFALLANCQTGKSLLSWCLASSSKLRHLSFAEVALKMASQDEPWFLKSKKPVALPRHQAVDFSEKEFDAFVKRTVVVRESASSAAVDAKSFPDKDDVLTETTEASVNGILTPPSTTEDVREVLNSMDINTSQDGTSESRDQPVVDMENKMLTENADVAYRSTKNALVDLFAELEDVVSGPRLIELLNLAWDCDPDVTLKIIFNARSIHLGKSSRHTFYRCAGWLFQKHPATLITNLRWLSRPVIQKKVERKEGEDPEKAVFVEVADVDENDPAHYDVRNGVSHGYWKDLVNILALAVNGKLDPLANPKDILNVYQEKYDEASRLTQKQAQEKRRETSDARHRMAVDKFENDASYRALHLAVARLFAEQLKTDLERLRGEQPQAKRNISLCAKWAPSAGRFHDRHTYITSTIAEILAHSSAADENSKDREHFIRHARECYRKDVSALRKALEVVECDVSAKTFDKIHYDRVPSIAMQNYTPIFVKRDGKRFDEYITKVAEGSANISGAVLSPSVLVRRAEGGYRSSMSRGNNKKSMVDDKIAEMQRKVADGQWKTLVQRIRDSGTLDNSIAVCDVSGSMSSPMFKDQTCPMDSAIGLSLLVAEVCKPPFGGSFITFSTDPAIQTVDLKASLCEKIRDMRRADWGMSTDFVAVFEKLVLPTAVRNEVKPEDMVKRVFVFSDMQFDEAVWENHQYDDDGTLKEGAESSSWSTSYERVQAAYRAAGYEMPELVFWNLAGGRAGVTGHGDATAPKPVTADMEGTALVSGYSQGMLKVFLDGGGFEDPEDEDEDVMDVVQGEDGEVDVQEHKRRRNDPFDTVRKAVSHQAYSMLKVVD</sequence>
<dbReference type="Proteomes" id="UP001059893">
    <property type="component" value="Unassembled WGS sequence"/>
</dbReference>
<comment type="caution">
    <text evidence="3">The sequence shown here is derived from an EMBL/GenBank/DDBJ whole genome shotgun (WGS) entry which is preliminary data.</text>
</comment>
<protein>
    <recommendedName>
        <fullName evidence="5">DUF2828 domain-containing protein</fullName>
    </recommendedName>
</protein>
<accession>A0ABQ8NJ94</accession>
<proteinExistence type="predicted"/>
<name>A0ABQ8NJ94_PYRGI</name>
<evidence type="ECO:0000313" key="4">
    <source>
        <dbReference type="Proteomes" id="UP001059893"/>
    </source>
</evidence>